<dbReference type="Proteomes" id="UP001054252">
    <property type="component" value="Unassembled WGS sequence"/>
</dbReference>
<protein>
    <submittedName>
        <fullName evidence="1">Uncharacterized protein</fullName>
    </submittedName>
</protein>
<accession>A0AAV5MWH4</accession>
<keyword evidence="2" id="KW-1185">Reference proteome</keyword>
<comment type="caution">
    <text evidence="1">The sequence shown here is derived from an EMBL/GenBank/DDBJ whole genome shotgun (WGS) entry which is preliminary data.</text>
</comment>
<proteinExistence type="predicted"/>
<gene>
    <name evidence="1" type="ORF">SLEP1_g59857</name>
</gene>
<dbReference type="AlphaFoldDB" id="A0AAV5MWH4"/>
<evidence type="ECO:0000313" key="1">
    <source>
        <dbReference type="EMBL" id="GKV53324.1"/>
    </source>
</evidence>
<sequence>MLQAKAPQRPAVVPWTFLDALDTSPTPACTPSPLPFHYNQMTQMMMRRPSPFLVPAEESRQKQLAAGVATRSYADCLKGPSVTGDREEFVKLPSTQIDSDGIPFVEWEEESLLLANSRYRFSLIARFAVVGGLLSRRLESGAPRHGA</sequence>
<name>A0AAV5MWH4_9ROSI</name>
<dbReference type="EMBL" id="BPVZ01001273">
    <property type="protein sequence ID" value="GKV53324.1"/>
    <property type="molecule type" value="Genomic_DNA"/>
</dbReference>
<organism evidence="1 2">
    <name type="scientific">Rubroshorea leprosula</name>
    <dbReference type="NCBI Taxonomy" id="152421"/>
    <lineage>
        <taxon>Eukaryota</taxon>
        <taxon>Viridiplantae</taxon>
        <taxon>Streptophyta</taxon>
        <taxon>Embryophyta</taxon>
        <taxon>Tracheophyta</taxon>
        <taxon>Spermatophyta</taxon>
        <taxon>Magnoliopsida</taxon>
        <taxon>eudicotyledons</taxon>
        <taxon>Gunneridae</taxon>
        <taxon>Pentapetalae</taxon>
        <taxon>rosids</taxon>
        <taxon>malvids</taxon>
        <taxon>Malvales</taxon>
        <taxon>Dipterocarpaceae</taxon>
        <taxon>Rubroshorea</taxon>
    </lineage>
</organism>
<evidence type="ECO:0000313" key="2">
    <source>
        <dbReference type="Proteomes" id="UP001054252"/>
    </source>
</evidence>
<reference evidence="1 2" key="1">
    <citation type="journal article" date="2021" name="Commun. Biol.">
        <title>The genome of Shorea leprosula (Dipterocarpaceae) highlights the ecological relevance of drought in aseasonal tropical rainforests.</title>
        <authorList>
            <person name="Ng K.K.S."/>
            <person name="Kobayashi M.J."/>
            <person name="Fawcett J.A."/>
            <person name="Hatakeyama M."/>
            <person name="Paape T."/>
            <person name="Ng C.H."/>
            <person name="Ang C.C."/>
            <person name="Tnah L.H."/>
            <person name="Lee C.T."/>
            <person name="Nishiyama T."/>
            <person name="Sese J."/>
            <person name="O'Brien M.J."/>
            <person name="Copetti D."/>
            <person name="Mohd Noor M.I."/>
            <person name="Ong R.C."/>
            <person name="Putra M."/>
            <person name="Sireger I.Z."/>
            <person name="Indrioko S."/>
            <person name="Kosugi Y."/>
            <person name="Izuno A."/>
            <person name="Isagi Y."/>
            <person name="Lee S.L."/>
            <person name="Shimizu K.K."/>
        </authorList>
    </citation>
    <scope>NUCLEOTIDE SEQUENCE [LARGE SCALE GENOMIC DNA]</scope>
    <source>
        <strain evidence="1">214</strain>
    </source>
</reference>